<feature type="chain" id="PRO_5045077108" evidence="2">
    <location>
        <begin position="25"/>
        <end position="254"/>
    </location>
</feature>
<name>A0ABM4AMN2_VANTA</name>
<keyword evidence="2" id="KW-0732">Signal</keyword>
<proteinExistence type="predicted"/>
<evidence type="ECO:0000256" key="2">
    <source>
        <dbReference type="SAM" id="SignalP"/>
    </source>
</evidence>
<dbReference type="Proteomes" id="UP001652626">
    <property type="component" value="Chromosome 12"/>
</dbReference>
<protein>
    <submittedName>
        <fullName evidence="4">Uncharacterized protein LOC135193548</fullName>
    </submittedName>
</protein>
<feature type="region of interest" description="Disordered" evidence="1">
    <location>
        <begin position="67"/>
        <end position="109"/>
    </location>
</feature>
<reference evidence="4" key="1">
    <citation type="submission" date="2025-08" db="UniProtKB">
        <authorList>
            <consortium name="RefSeq"/>
        </authorList>
    </citation>
    <scope>IDENTIFICATION</scope>
    <source>
        <tissue evidence="4">Whole body</tissue>
    </source>
</reference>
<dbReference type="GeneID" id="135193548"/>
<accession>A0ABM4AMN2</accession>
<evidence type="ECO:0000256" key="1">
    <source>
        <dbReference type="SAM" id="MobiDB-lite"/>
    </source>
</evidence>
<evidence type="ECO:0000313" key="3">
    <source>
        <dbReference type="Proteomes" id="UP001652626"/>
    </source>
</evidence>
<feature type="signal peptide" evidence="2">
    <location>
        <begin position="1"/>
        <end position="24"/>
    </location>
</feature>
<dbReference type="RefSeq" id="XP_064072562.1">
    <property type="nucleotide sequence ID" value="XM_064216492.1"/>
</dbReference>
<evidence type="ECO:0000313" key="4">
    <source>
        <dbReference type="RefSeq" id="XP_064072562.1"/>
    </source>
</evidence>
<organism evidence="3 4">
    <name type="scientific">Vanessa tameamea</name>
    <name type="common">Kamehameha butterfly</name>
    <dbReference type="NCBI Taxonomy" id="334116"/>
    <lineage>
        <taxon>Eukaryota</taxon>
        <taxon>Metazoa</taxon>
        <taxon>Ecdysozoa</taxon>
        <taxon>Arthropoda</taxon>
        <taxon>Hexapoda</taxon>
        <taxon>Insecta</taxon>
        <taxon>Pterygota</taxon>
        <taxon>Neoptera</taxon>
        <taxon>Endopterygota</taxon>
        <taxon>Lepidoptera</taxon>
        <taxon>Glossata</taxon>
        <taxon>Ditrysia</taxon>
        <taxon>Papilionoidea</taxon>
        <taxon>Nymphalidae</taxon>
        <taxon>Nymphalinae</taxon>
        <taxon>Vanessa</taxon>
    </lineage>
</organism>
<sequence>MLKSSYYLITGLIFVISFALQTKAVTVNPLCPTNKIAPHKRVARYDNSNPRTFGEFYNLLKPDNLYDAPSGLQEKPQEDDPADCGEIEDYDENDLSSVTPHSLRRQGHKSYRLHSSQHLFNQQLFGFNHGVNRPMIPSQRPTRPPAGGYFGNNPYRQPKPLEPTDYVKPVHEDGHEPHVTYRPGLVGAPIGHVVGLPQVKPTRHYSESTTHKKSNIVNHSHIRTSTQSYMNTYKSHRPRNADGGIIRSFIDLLL</sequence>
<feature type="compositionally biased region" description="Acidic residues" evidence="1">
    <location>
        <begin position="77"/>
        <end position="94"/>
    </location>
</feature>
<keyword evidence="3" id="KW-1185">Reference proteome</keyword>
<gene>
    <name evidence="4" type="primary">LOC135193548</name>
</gene>